<organism evidence="1">
    <name type="scientific">Leviviridae sp</name>
    <dbReference type="NCBI Taxonomy" id="2027243"/>
    <lineage>
        <taxon>Viruses</taxon>
        <taxon>Riboviria</taxon>
        <taxon>Orthornavirae</taxon>
        <taxon>Lenarviricota</taxon>
        <taxon>Leviviricetes</taxon>
        <taxon>Norzivirales</taxon>
        <taxon>Fiersviridae</taxon>
    </lineage>
</organism>
<evidence type="ECO:0000313" key="1">
    <source>
        <dbReference type="EMBL" id="QDH87993.1"/>
    </source>
</evidence>
<sequence length="156" mass="16067">MGTSLTSPVTGAAQSGLTSPTYTLSVDVAPDTNGRQYAVTALGGTQTNVLTNTPGTPFTITIVRPKAFKTLGARSSIGLNSSFPRNNWKVIVRKSVLVDTYGQNPSQVAVATLDIAVPAGVETADVASMRAMLSLLIGSLNQFSASFGDSLATGVM</sequence>
<protein>
    <recommendedName>
        <fullName evidence="2">Coat protein</fullName>
    </recommendedName>
</protein>
<name>A0A514D2Z7_9VIRU</name>
<gene>
    <name evidence="1" type="ORF">H3Bulk42499_000002</name>
</gene>
<proteinExistence type="predicted"/>
<accession>A0A514D2Z7</accession>
<reference evidence="1" key="1">
    <citation type="submission" date="2019-05" db="EMBL/GenBank/DDBJ databases">
        <title>Metatranscriptomic reconstruction reveals RNA viruses with the potential to shape carbon cycling in soil.</title>
        <authorList>
            <person name="Starr E.P."/>
            <person name="Nuccio E."/>
            <person name="Pett-Ridge J."/>
            <person name="Banfield J.F."/>
            <person name="Firestone M.K."/>
        </authorList>
    </citation>
    <scope>NUCLEOTIDE SEQUENCE</scope>
    <source>
        <strain evidence="1">H3_Bulk_42_scaffold_499</strain>
    </source>
</reference>
<evidence type="ECO:0008006" key="2">
    <source>
        <dbReference type="Google" id="ProtNLM"/>
    </source>
</evidence>
<dbReference type="EMBL" id="MN033779">
    <property type="protein sequence ID" value="QDH87993.1"/>
    <property type="molecule type" value="Genomic_RNA"/>
</dbReference>